<keyword evidence="1" id="KW-0472">Membrane</keyword>
<dbReference type="EMBL" id="WEGI01000012">
    <property type="protein sequence ID" value="MQY29933.1"/>
    <property type="molecule type" value="Genomic_DNA"/>
</dbReference>
<comment type="caution">
    <text evidence="2">The sequence shown here is derived from an EMBL/GenBank/DDBJ whole genome shotgun (WGS) entry which is preliminary data.</text>
</comment>
<organism evidence="2 3">
    <name type="scientific">Nocardia aurantia</name>
    <dbReference type="NCBI Taxonomy" id="2585199"/>
    <lineage>
        <taxon>Bacteria</taxon>
        <taxon>Bacillati</taxon>
        <taxon>Actinomycetota</taxon>
        <taxon>Actinomycetes</taxon>
        <taxon>Mycobacteriales</taxon>
        <taxon>Nocardiaceae</taxon>
        <taxon>Nocardia</taxon>
    </lineage>
</organism>
<keyword evidence="1" id="KW-0812">Transmembrane</keyword>
<reference evidence="2 3" key="1">
    <citation type="submission" date="2019-10" db="EMBL/GenBank/DDBJ databases">
        <title>Nocardia macrotermitis sp. nov. and Nocardia aurantia sp. nov., isolated from the gut of fungus growing-termite Macrotermes natalensis.</title>
        <authorList>
            <person name="Benndorf R."/>
            <person name="Schwitalla J."/>
            <person name="Martin K."/>
            <person name="De Beer W."/>
            <person name="Kaster A.-K."/>
            <person name="Vollmers J."/>
            <person name="Poulsen M."/>
            <person name="Beemelmanns C."/>
        </authorList>
    </citation>
    <scope>NUCLEOTIDE SEQUENCE [LARGE SCALE GENOMIC DNA]</scope>
    <source>
        <strain evidence="2 3">RB56</strain>
    </source>
</reference>
<dbReference type="Proteomes" id="UP000431401">
    <property type="component" value="Unassembled WGS sequence"/>
</dbReference>
<dbReference type="AlphaFoldDB" id="A0A7K0DVX6"/>
<sequence length="98" mass="10488">MQALWGASDNEPRANCANCPAQLPGTGANHDNRPVVRFGCWLTLFGVGFVILDVTGTHPAALSWVDDRQPGLGVVCTLLGLTVIAADLITDRFDDDEH</sequence>
<protein>
    <submittedName>
        <fullName evidence="2">Uncharacterized protein</fullName>
    </submittedName>
</protein>
<feature type="transmembrane region" description="Helical" evidence="1">
    <location>
        <begin position="35"/>
        <end position="52"/>
    </location>
</feature>
<proteinExistence type="predicted"/>
<accession>A0A7K0DVX6</accession>
<evidence type="ECO:0000256" key="1">
    <source>
        <dbReference type="SAM" id="Phobius"/>
    </source>
</evidence>
<feature type="transmembrane region" description="Helical" evidence="1">
    <location>
        <begin position="72"/>
        <end position="90"/>
    </location>
</feature>
<evidence type="ECO:0000313" key="2">
    <source>
        <dbReference type="EMBL" id="MQY29933.1"/>
    </source>
</evidence>
<evidence type="ECO:0000313" key="3">
    <source>
        <dbReference type="Proteomes" id="UP000431401"/>
    </source>
</evidence>
<keyword evidence="3" id="KW-1185">Reference proteome</keyword>
<gene>
    <name evidence="2" type="ORF">NRB56_55270</name>
</gene>
<keyword evidence="1" id="KW-1133">Transmembrane helix</keyword>
<name>A0A7K0DVX6_9NOCA</name>